<dbReference type="InterPro" id="IPR022367">
    <property type="entry name" value="2-oxoacid/accept_OxRdtase_asu"/>
</dbReference>
<dbReference type="Gene3D" id="3.40.920.10">
    <property type="entry name" value="Pyruvate-ferredoxin oxidoreductase, PFOR, domain III"/>
    <property type="match status" value="1"/>
</dbReference>
<dbReference type="GO" id="GO:0006979">
    <property type="term" value="P:response to oxidative stress"/>
    <property type="evidence" value="ECO:0007669"/>
    <property type="project" value="TreeGrafter"/>
</dbReference>
<keyword evidence="5" id="KW-1185">Reference proteome</keyword>
<dbReference type="NCBIfam" id="TIGR03710">
    <property type="entry name" value="OAFO_sf"/>
    <property type="match status" value="1"/>
</dbReference>
<dbReference type="KEGG" id="pnd:Pla175_49870"/>
<dbReference type="InterPro" id="IPR019752">
    <property type="entry name" value="Pyrv/ketoisovalerate_OxRed_cat"/>
</dbReference>
<dbReference type="InterPro" id="IPR050722">
    <property type="entry name" value="Pyruvate:ferred/Flavod_OxRd"/>
</dbReference>
<dbReference type="CDD" id="cd07034">
    <property type="entry name" value="TPP_PYR_PFOR_IOR-alpha_like"/>
    <property type="match status" value="1"/>
</dbReference>
<dbReference type="InterPro" id="IPR002869">
    <property type="entry name" value="Pyrv_flavodox_OxRed_cen"/>
</dbReference>
<protein>
    <submittedName>
        <fullName evidence="4">2-oxoglutarate oxidoreductase subunit KorA</fullName>
        <ecNumber evidence="4">1.2.-.-</ecNumber>
    </submittedName>
</protein>
<gene>
    <name evidence="4" type="primary">korA</name>
    <name evidence="4" type="ORF">Pla175_49870</name>
</gene>
<dbReference type="AlphaFoldDB" id="A0A518DJC1"/>
<dbReference type="RefSeq" id="WP_145291730.1">
    <property type="nucleotide sequence ID" value="NZ_CP036291.1"/>
</dbReference>
<dbReference type="Proteomes" id="UP000317429">
    <property type="component" value="Chromosome"/>
</dbReference>
<dbReference type="SUPFAM" id="SSF53323">
    <property type="entry name" value="Pyruvate-ferredoxin oxidoreductase, PFOR, domain III"/>
    <property type="match status" value="1"/>
</dbReference>
<dbReference type="EC" id="1.2.-.-" evidence="4"/>
<keyword evidence="1 4" id="KW-0560">Oxidoreductase</keyword>
<dbReference type="OrthoDB" id="9794954at2"/>
<proteinExistence type="predicted"/>
<dbReference type="SUPFAM" id="SSF52922">
    <property type="entry name" value="TK C-terminal domain-like"/>
    <property type="match status" value="1"/>
</dbReference>
<dbReference type="InterPro" id="IPR009014">
    <property type="entry name" value="Transketo_C/PFOR_II"/>
</dbReference>
<evidence type="ECO:0000259" key="3">
    <source>
        <dbReference type="Pfam" id="PF01855"/>
    </source>
</evidence>
<dbReference type="FunFam" id="3.40.50.970:FF:000022">
    <property type="entry name" value="2-oxoglutarate ferredoxin oxidoreductase alpha subunit"/>
    <property type="match status" value="1"/>
</dbReference>
<dbReference type="EMBL" id="CP036291">
    <property type="protein sequence ID" value="QDU91558.1"/>
    <property type="molecule type" value="Genomic_DNA"/>
</dbReference>
<dbReference type="Gene3D" id="3.40.50.920">
    <property type="match status" value="1"/>
</dbReference>
<dbReference type="GO" id="GO:0016903">
    <property type="term" value="F:oxidoreductase activity, acting on the aldehyde or oxo group of donors"/>
    <property type="evidence" value="ECO:0007669"/>
    <property type="project" value="InterPro"/>
</dbReference>
<accession>A0A518DJC1</accession>
<evidence type="ECO:0000313" key="4">
    <source>
        <dbReference type="EMBL" id="QDU91558.1"/>
    </source>
</evidence>
<feature type="domain" description="Pyruvate flavodoxin/ferredoxin oxidoreductase pyrimidine binding" evidence="3">
    <location>
        <begin position="262"/>
        <end position="425"/>
    </location>
</feature>
<evidence type="ECO:0000313" key="5">
    <source>
        <dbReference type="Proteomes" id="UP000317429"/>
    </source>
</evidence>
<dbReference type="PANTHER" id="PTHR32154:SF20">
    <property type="entry name" value="2-OXOGLUTARATE OXIDOREDUCTASE SUBUNIT KORA"/>
    <property type="match status" value="1"/>
</dbReference>
<organism evidence="4 5">
    <name type="scientific">Pirellulimonas nuda</name>
    <dbReference type="NCBI Taxonomy" id="2528009"/>
    <lineage>
        <taxon>Bacteria</taxon>
        <taxon>Pseudomonadati</taxon>
        <taxon>Planctomycetota</taxon>
        <taxon>Planctomycetia</taxon>
        <taxon>Pirellulales</taxon>
        <taxon>Lacipirellulaceae</taxon>
        <taxon>Pirellulimonas</taxon>
    </lineage>
</organism>
<dbReference type="InterPro" id="IPR029061">
    <property type="entry name" value="THDP-binding"/>
</dbReference>
<name>A0A518DJC1_9BACT</name>
<feature type="domain" description="Pyruvate/ketoisovalerate oxidoreductase catalytic" evidence="2">
    <location>
        <begin position="24"/>
        <end position="213"/>
    </location>
</feature>
<dbReference type="Pfam" id="PF01855">
    <property type="entry name" value="POR_N"/>
    <property type="match status" value="1"/>
</dbReference>
<sequence length="634" mass="67985">MSTAELKQVQELVDATVRFCGDSGDGMQLAGTQFTTTSALAGNDVATFPDFPAEIRAPRGTKAGVSGFQVHFSSTEIFTPGDTVDALVAMNPAALTTNIGDLRDAGVLICDSSSFDKRGLEQAGYATNPLEDGSLDQKYKLHSIDITKITRTAVEGLGLSQKEADRCRNFFAMGLVFWLYDRSLEPTLRFIEEKFGKRPEVAQANERALKAGFNYGETVEAINTQYHVPKAVLEPGTYYSIMGNTALAWGLIAAAKVSGKRLFFGAYPITPASDVLHELARHKNFDVLTFQAEDEIAAVTATIGAAFGGEMAVTSSSGPGIALKAEALGLAVMTELPMLVLNIQRGGPSTGLPTKTEQSDLLQAMFGRNGECPMPIVAASGPADCFYAVQEAWRIATTFMTPVFFLSDGYIANGSEPWRVPKAADLPRIDIQHPGPIAPTNGDGAHGEGANGAGGETFLPYKRNDKLARPWALPGTVGLQHRIGGLEKQDVTGNVSYDPENHQHMTNTRAAKVAGIANHIPLQELDGPSSGDLLVLSWGGPYGSCATAVHRAQKAGLSVTHAHLRYLNPFPRNLGEILGNFKQVLIPELNCGQLRMLIRSQFLVDAVGLNKVQGKPFSVAEVHQKIVEMIEDRG</sequence>
<dbReference type="PANTHER" id="PTHR32154">
    <property type="entry name" value="PYRUVATE-FLAVODOXIN OXIDOREDUCTASE-RELATED"/>
    <property type="match status" value="1"/>
</dbReference>
<evidence type="ECO:0000259" key="2">
    <source>
        <dbReference type="Pfam" id="PF01558"/>
    </source>
</evidence>
<dbReference type="Gene3D" id="3.40.50.970">
    <property type="match status" value="1"/>
</dbReference>
<evidence type="ECO:0000256" key="1">
    <source>
        <dbReference type="ARBA" id="ARBA00023002"/>
    </source>
</evidence>
<dbReference type="SUPFAM" id="SSF52518">
    <property type="entry name" value="Thiamin diphosphate-binding fold (THDP-binding)"/>
    <property type="match status" value="1"/>
</dbReference>
<reference evidence="4 5" key="1">
    <citation type="submission" date="2019-02" db="EMBL/GenBank/DDBJ databases">
        <title>Deep-cultivation of Planctomycetes and their phenomic and genomic characterization uncovers novel biology.</title>
        <authorList>
            <person name="Wiegand S."/>
            <person name="Jogler M."/>
            <person name="Boedeker C."/>
            <person name="Pinto D."/>
            <person name="Vollmers J."/>
            <person name="Rivas-Marin E."/>
            <person name="Kohn T."/>
            <person name="Peeters S.H."/>
            <person name="Heuer A."/>
            <person name="Rast P."/>
            <person name="Oberbeckmann S."/>
            <person name="Bunk B."/>
            <person name="Jeske O."/>
            <person name="Meyerdierks A."/>
            <person name="Storesund J.E."/>
            <person name="Kallscheuer N."/>
            <person name="Luecker S."/>
            <person name="Lage O.M."/>
            <person name="Pohl T."/>
            <person name="Merkel B.J."/>
            <person name="Hornburger P."/>
            <person name="Mueller R.-W."/>
            <person name="Bruemmer F."/>
            <person name="Labrenz M."/>
            <person name="Spormann A.M."/>
            <person name="Op den Camp H."/>
            <person name="Overmann J."/>
            <person name="Amann R."/>
            <person name="Jetten M.S.M."/>
            <person name="Mascher T."/>
            <person name="Medema M.H."/>
            <person name="Devos D.P."/>
            <person name="Kaster A.-K."/>
            <person name="Ovreas L."/>
            <person name="Rohde M."/>
            <person name="Galperin M.Y."/>
            <person name="Jogler C."/>
        </authorList>
    </citation>
    <scope>NUCLEOTIDE SEQUENCE [LARGE SCALE GENOMIC DNA]</scope>
    <source>
        <strain evidence="4 5">Pla175</strain>
    </source>
</reference>
<dbReference type="Pfam" id="PF01558">
    <property type="entry name" value="POR"/>
    <property type="match status" value="1"/>
</dbReference>
<dbReference type="InterPro" id="IPR002880">
    <property type="entry name" value="Pyrv_Fd/Flavodoxin_OxRdtase_N"/>
</dbReference>